<evidence type="ECO:0000256" key="21">
    <source>
        <dbReference type="SAM" id="MobiDB-lite"/>
    </source>
</evidence>
<dbReference type="InterPro" id="IPR029058">
    <property type="entry name" value="AB_hydrolase_fold"/>
</dbReference>
<accession>A0A7G2F711</accession>
<dbReference type="InterPro" id="IPR000073">
    <property type="entry name" value="AB_hydrolase_1"/>
</dbReference>
<keyword evidence="13 19" id="KW-0505">Motor protein</keyword>
<proteinExistence type="inferred from homology"/>
<keyword evidence="16" id="KW-0012">Acyltransferase</keyword>
<evidence type="ECO:0000256" key="1">
    <source>
        <dbReference type="ARBA" id="ARBA00001141"/>
    </source>
</evidence>
<dbReference type="EMBL" id="LR881469">
    <property type="protein sequence ID" value="CAD5328892.1"/>
    <property type="molecule type" value="Genomic_DNA"/>
</dbReference>
<feature type="compositionally biased region" description="Basic and acidic residues" evidence="21">
    <location>
        <begin position="979"/>
        <end position="992"/>
    </location>
</feature>
<keyword evidence="5" id="KW-0963">Cytoplasm</keyword>
<feature type="region of interest" description="Disordered" evidence="21">
    <location>
        <begin position="977"/>
        <end position="1009"/>
    </location>
</feature>
<dbReference type="GO" id="GO:0005524">
    <property type="term" value="F:ATP binding"/>
    <property type="evidence" value="ECO:0007669"/>
    <property type="project" value="UniProtKB-UniRule"/>
</dbReference>
<dbReference type="Pfam" id="PF00225">
    <property type="entry name" value="Kinesin"/>
    <property type="match status" value="1"/>
</dbReference>
<evidence type="ECO:0000256" key="11">
    <source>
        <dbReference type="ARBA" id="ARBA00023054"/>
    </source>
</evidence>
<dbReference type="GO" id="GO:0007018">
    <property type="term" value="P:microtubule-based movement"/>
    <property type="evidence" value="ECO:0007669"/>
    <property type="project" value="InterPro"/>
</dbReference>
<keyword evidence="12" id="KW-0443">Lipid metabolism</keyword>
<evidence type="ECO:0000256" key="5">
    <source>
        <dbReference type="ARBA" id="ARBA00022490"/>
    </source>
</evidence>
<comment type="similarity">
    <text evidence="17">Belongs to the peptidase S33 family. ABHD4/ABHD5 subfamily.</text>
</comment>
<dbReference type="Gene3D" id="3.40.50.1820">
    <property type="entry name" value="alpha/beta hydrolase"/>
    <property type="match status" value="1"/>
</dbReference>
<feature type="coiled-coil region" evidence="20">
    <location>
        <begin position="745"/>
        <end position="812"/>
    </location>
</feature>
<evidence type="ECO:0000256" key="3">
    <source>
        <dbReference type="ARBA" id="ARBA00007310"/>
    </source>
</evidence>
<comment type="catalytic activity">
    <reaction evidence="1">
        <text>a 1-acyl-sn-glycero-3-phosphate + an acyl-CoA = a 1,2-diacyl-sn-glycero-3-phosphate + CoA</text>
        <dbReference type="Rhea" id="RHEA:19709"/>
        <dbReference type="ChEBI" id="CHEBI:57287"/>
        <dbReference type="ChEBI" id="CHEBI:57970"/>
        <dbReference type="ChEBI" id="CHEBI:58342"/>
        <dbReference type="ChEBI" id="CHEBI:58608"/>
        <dbReference type="EC" id="2.3.1.51"/>
    </reaction>
</comment>
<dbReference type="Proteomes" id="UP000516314">
    <property type="component" value="Chromosome 4"/>
</dbReference>
<evidence type="ECO:0000256" key="4">
    <source>
        <dbReference type="ARBA" id="ARBA00013211"/>
    </source>
</evidence>
<feature type="compositionally biased region" description="Polar residues" evidence="21">
    <location>
        <begin position="1063"/>
        <end position="1073"/>
    </location>
</feature>
<evidence type="ECO:0000256" key="20">
    <source>
        <dbReference type="SAM" id="Coils"/>
    </source>
</evidence>
<feature type="region of interest" description="Disordered" evidence="21">
    <location>
        <begin position="1212"/>
        <end position="1240"/>
    </location>
</feature>
<protein>
    <recommendedName>
        <fullName evidence="4">1-acylglycerol-3-phosphate O-acyltransferase</fullName>
        <ecNumber evidence="4">2.3.1.51</ecNumber>
    </recommendedName>
    <alternativeName>
        <fullName evidence="18">Lipid droplet-binding protein CGI-58 homolog</fullName>
    </alternativeName>
</protein>
<reference evidence="23 24" key="1">
    <citation type="submission" date="2020-09" db="EMBL/GenBank/DDBJ databases">
        <authorList>
            <person name="Ashkenazy H."/>
        </authorList>
    </citation>
    <scope>NUCLEOTIDE SEQUENCE [LARGE SCALE GENOMIC DNA]</scope>
    <source>
        <strain evidence="24">cv. Cdm-0</strain>
    </source>
</reference>
<comment type="similarity">
    <text evidence="3">Belongs to the TRAFAC class myosin-kinesin ATPase superfamily. Kinesin family. KIN-7 subfamily.</text>
</comment>
<dbReference type="FunFam" id="3.40.50.1820:FF:000124">
    <property type="entry name" value="Probable 1-acylglycerol-3-phosphate O-acyltransferase"/>
    <property type="match status" value="1"/>
</dbReference>
<dbReference type="FunFam" id="3.40.850.10:FF:000016">
    <property type="entry name" value="Kinesin-like protein"/>
    <property type="match status" value="1"/>
</dbReference>
<keyword evidence="6" id="KW-0444">Lipid biosynthesis</keyword>
<dbReference type="PROSITE" id="PS50067">
    <property type="entry name" value="KINESIN_MOTOR_2"/>
    <property type="match status" value="1"/>
</dbReference>
<evidence type="ECO:0000256" key="2">
    <source>
        <dbReference type="ARBA" id="ARBA00004496"/>
    </source>
</evidence>
<dbReference type="GO" id="GO:0008654">
    <property type="term" value="P:phospholipid biosynthetic process"/>
    <property type="evidence" value="ECO:0007669"/>
    <property type="project" value="UniProtKB-KW"/>
</dbReference>
<comment type="subcellular location">
    <subcellularLocation>
        <location evidence="2">Cytoplasm</location>
    </subcellularLocation>
</comment>
<dbReference type="GO" id="GO:0005737">
    <property type="term" value="C:cytoplasm"/>
    <property type="evidence" value="ECO:0007669"/>
    <property type="project" value="UniProtKB-SubCell"/>
</dbReference>
<evidence type="ECO:0000313" key="24">
    <source>
        <dbReference type="Proteomes" id="UP000516314"/>
    </source>
</evidence>
<evidence type="ECO:0000256" key="9">
    <source>
        <dbReference type="ARBA" id="ARBA00022741"/>
    </source>
</evidence>
<dbReference type="Gene3D" id="3.40.850.10">
    <property type="entry name" value="Kinesin motor domain"/>
    <property type="match status" value="1"/>
</dbReference>
<name>A0A7G2F711_ARATH</name>
<evidence type="ECO:0000256" key="6">
    <source>
        <dbReference type="ARBA" id="ARBA00022516"/>
    </source>
</evidence>
<keyword evidence="15" id="KW-1208">Phospholipid metabolism</keyword>
<feature type="binding site" evidence="19">
    <location>
        <begin position="499"/>
        <end position="506"/>
    </location>
    <ligand>
        <name>ATP</name>
        <dbReference type="ChEBI" id="CHEBI:30616"/>
    </ligand>
</feature>
<sequence length="1414" mass="160175">MAEEISKTKVGSSSTASVADSSAAASAATNAAKSRWKILWPNSLRWIPTSTDYIIAAEKRLLSILKTPYVQEQVSIGSGPPGSKIRWFRSTSNESRYINTVTFDAKEGAPTLVMVHGYGASQGFFFRNFDALASRFRVIAIDQLGWGGSSRPDFTCRSTEETEAWFIDSFEEWRKAQNLSNFILLGHSFGGYVAAKYALKHPEHVQHLILVGSAGFSAEADAKSEWLTKFRATWKGAVLNHLWESNFTPQKLVRGLGPWGPGLVNRYTTARFGAHSEGTGLTEEEAKLLTDYVYHTLAAKASGELCLKYIFSFGAFARKPLLQSASEWKVPTTFIYGMNDWMNYQGAVEARKSMKVPCEIIRVPQGGHFVFIDNPIGFHSAVLYACRKFISQDSSHDQQLLDEKYRKQGKMGGEEKILVSVRVRPLNEKEKTRNDRCDWECINDTTIICKFHNLPDKSSYTFDKVFGFECPTKQVYDDGAKEVALCVLSGINSSIFAYGQTSSGKTYTMSGITEFAMDDIFAYIDKHKQERKFTLKFSAMEIYNEAVRDLLCEDSSTPLRLLDDPERGTVVEKLREETLRDRSHLEELLSICETQRKIGETSLNEISSRSHQILRLTIESSSQQFSPESSATLAASVCFVDLAGSERASQTLSAGSRLKEGCHINRSLLTLGTVIRKLSKGKNGHIPYRDSKLTRILQNSLGGNARTAIICTMSPARSHLEQSRNTLLFATCAKEVTTNAQVNLVVSEKALVKQLQRELARMENELKNLGPASASSTSDFYALMLKQKEELIAKMEEQIHELKWQRDVAQSRVENLLKSTAEERSSSSSMDSRRRRISYDSTDFDEPRMLNNLGKSNLYSPDEDGFLLDDTTPQFPGHNLHDKWEEMAQSTTQEPEDACKEVRCIEVNSGEAERVQIQDSLDDIVEKKEYEQNYESQKDDADSSIKNIDMELSLYTKPEAEDGVSVKKLIEDVQETEQSVEKQKQSPKKEEMEQYLSRDMSEQVTKSLPEEEQCVQEYGAYDKLEAQDVLTINKLEESQQTEQSVEKEDTKKNLSSKKEDLKQNLSMDQSEQLYKSPPEDEKCVEVYEGSDKDDNTYEALKKKVKEMQKTIEYFMSIQSAEEKQSPSFNIIDDTLSPGEYFKMRRSRSCRENLLFTKAAAAAASRGFIFETTNTSFDSDITVSMDAQSIKDSDTETSSSSFHEFMAGLRERTMQHHSTHSDDTDTKTMKPENTDDGGEKTEFERQQSQIIELWQVCNVPLVHRTYFFLLFKGDPSDFVYMEVELRRLSFLKDSTETSRKQTAKAVTREREWLAKQIPNKFGKKEKEEVYKKWGVELSSKRRSLQVTHKLWNNNTKDIEHCKESASLIATLVGFVDSTLTPKEMFGLSLTPTTFNIKPSSGWKFSNSFSRISFTG</sequence>
<evidence type="ECO:0000256" key="19">
    <source>
        <dbReference type="PROSITE-ProRule" id="PRU00283"/>
    </source>
</evidence>
<keyword evidence="7" id="KW-0808">Transferase</keyword>
<evidence type="ECO:0000256" key="10">
    <source>
        <dbReference type="ARBA" id="ARBA00022840"/>
    </source>
</evidence>
<feature type="compositionally biased region" description="Basic and acidic residues" evidence="21">
    <location>
        <begin position="1044"/>
        <end position="1062"/>
    </location>
</feature>
<dbReference type="PRINTS" id="PR00111">
    <property type="entry name" value="ABHYDROLASE"/>
</dbReference>
<dbReference type="InterPro" id="IPR027640">
    <property type="entry name" value="Kinesin-like_fam"/>
</dbReference>
<evidence type="ECO:0000256" key="13">
    <source>
        <dbReference type="ARBA" id="ARBA00023175"/>
    </source>
</evidence>
<dbReference type="InterPro" id="IPR021881">
    <property type="entry name" value="NACK_C"/>
</dbReference>
<dbReference type="GO" id="GO:0008017">
    <property type="term" value="F:microtubule binding"/>
    <property type="evidence" value="ECO:0007669"/>
    <property type="project" value="InterPro"/>
</dbReference>
<keyword evidence="9 19" id="KW-0547">Nucleotide-binding</keyword>
<dbReference type="PROSITE" id="PS00411">
    <property type="entry name" value="KINESIN_MOTOR_1"/>
    <property type="match status" value="1"/>
</dbReference>
<evidence type="ECO:0000256" key="8">
    <source>
        <dbReference type="ARBA" id="ARBA00022701"/>
    </source>
</evidence>
<dbReference type="GO" id="GO:0003841">
    <property type="term" value="F:1-acylglycerol-3-phosphate O-acyltransferase activity"/>
    <property type="evidence" value="ECO:0007669"/>
    <property type="project" value="UniProtKB-EC"/>
</dbReference>
<gene>
    <name evidence="23" type="ORF">AT9943_LOCUS16517</name>
</gene>
<keyword evidence="10 19" id="KW-0067">ATP-binding</keyword>
<keyword evidence="8" id="KW-0493">Microtubule</keyword>
<dbReference type="SMART" id="SM00129">
    <property type="entry name" value="KISc"/>
    <property type="match status" value="1"/>
</dbReference>
<evidence type="ECO:0000259" key="22">
    <source>
        <dbReference type="PROSITE" id="PS50067"/>
    </source>
</evidence>
<dbReference type="InterPro" id="IPR001752">
    <property type="entry name" value="Kinesin_motor_dom"/>
</dbReference>
<evidence type="ECO:0000256" key="14">
    <source>
        <dbReference type="ARBA" id="ARBA00023209"/>
    </source>
</evidence>
<evidence type="ECO:0000256" key="18">
    <source>
        <dbReference type="ARBA" id="ARBA00075419"/>
    </source>
</evidence>
<dbReference type="InterPro" id="IPR036961">
    <property type="entry name" value="Kinesin_motor_dom_sf"/>
</dbReference>
<evidence type="ECO:0000256" key="16">
    <source>
        <dbReference type="ARBA" id="ARBA00023315"/>
    </source>
</evidence>
<feature type="domain" description="Kinesin motor" evidence="22">
    <location>
        <begin position="416"/>
        <end position="736"/>
    </location>
</feature>
<evidence type="ECO:0000256" key="15">
    <source>
        <dbReference type="ARBA" id="ARBA00023264"/>
    </source>
</evidence>
<feature type="region of interest" description="Disordered" evidence="21">
    <location>
        <begin position="1038"/>
        <end position="1081"/>
    </location>
</feature>
<organism evidence="23 24">
    <name type="scientific">Arabidopsis thaliana</name>
    <name type="common">Mouse-ear cress</name>
    <dbReference type="NCBI Taxonomy" id="3702"/>
    <lineage>
        <taxon>Eukaryota</taxon>
        <taxon>Viridiplantae</taxon>
        <taxon>Streptophyta</taxon>
        <taxon>Embryophyta</taxon>
        <taxon>Tracheophyta</taxon>
        <taxon>Spermatophyta</taxon>
        <taxon>Magnoliopsida</taxon>
        <taxon>eudicotyledons</taxon>
        <taxon>Gunneridae</taxon>
        <taxon>Pentapetalae</taxon>
        <taxon>rosids</taxon>
        <taxon>malvids</taxon>
        <taxon>Brassicales</taxon>
        <taxon>Brassicaceae</taxon>
        <taxon>Camelineae</taxon>
        <taxon>Arabidopsis</taxon>
    </lineage>
</organism>
<dbReference type="EC" id="2.3.1.51" evidence="4"/>
<dbReference type="PRINTS" id="PR00380">
    <property type="entry name" value="KINESINHEAVY"/>
</dbReference>
<dbReference type="InterPro" id="IPR027417">
    <property type="entry name" value="P-loop_NTPase"/>
</dbReference>
<evidence type="ECO:0000313" key="23">
    <source>
        <dbReference type="EMBL" id="CAD5328892.1"/>
    </source>
</evidence>
<dbReference type="GO" id="GO:0003777">
    <property type="term" value="F:microtubule motor activity"/>
    <property type="evidence" value="ECO:0007669"/>
    <property type="project" value="InterPro"/>
</dbReference>
<evidence type="ECO:0000256" key="12">
    <source>
        <dbReference type="ARBA" id="ARBA00023098"/>
    </source>
</evidence>
<dbReference type="PANTHER" id="PTHR47968:SF21">
    <property type="entry name" value="KINESIN-LIKE PROTEIN KIN-7I"/>
    <property type="match status" value="1"/>
</dbReference>
<keyword evidence="14" id="KW-0594">Phospholipid biosynthesis</keyword>
<dbReference type="SUPFAM" id="SSF53474">
    <property type="entry name" value="alpha/beta-Hydrolases"/>
    <property type="match status" value="1"/>
</dbReference>
<dbReference type="Pfam" id="PF11995">
    <property type="entry name" value="DUF3490"/>
    <property type="match status" value="1"/>
</dbReference>
<dbReference type="Pfam" id="PF00561">
    <property type="entry name" value="Abhydrolase_1"/>
    <property type="match status" value="1"/>
</dbReference>
<dbReference type="CDD" id="cd01374">
    <property type="entry name" value="KISc_CENP_E"/>
    <property type="match status" value="1"/>
</dbReference>
<dbReference type="SUPFAM" id="SSF52540">
    <property type="entry name" value="P-loop containing nucleoside triphosphate hydrolases"/>
    <property type="match status" value="1"/>
</dbReference>
<dbReference type="GO" id="GO:0005874">
    <property type="term" value="C:microtubule"/>
    <property type="evidence" value="ECO:0007669"/>
    <property type="project" value="UniProtKB-KW"/>
</dbReference>
<dbReference type="PANTHER" id="PTHR47968">
    <property type="entry name" value="CENTROMERE PROTEIN E"/>
    <property type="match status" value="1"/>
</dbReference>
<dbReference type="InterPro" id="IPR019821">
    <property type="entry name" value="Kinesin_motor_CS"/>
</dbReference>
<evidence type="ECO:0000256" key="7">
    <source>
        <dbReference type="ARBA" id="ARBA00022679"/>
    </source>
</evidence>
<evidence type="ECO:0000256" key="17">
    <source>
        <dbReference type="ARBA" id="ARBA00038097"/>
    </source>
</evidence>
<keyword evidence="11 20" id="KW-0175">Coiled coil</keyword>